<gene>
    <name evidence="2" type="ORF">TVAG_371260</name>
</gene>
<accession>A2FYE8</accession>
<dbReference type="Proteomes" id="UP000001542">
    <property type="component" value="Unassembled WGS sequence"/>
</dbReference>
<dbReference type="AlphaFoldDB" id="A2FYE8"/>
<dbReference type="SMR" id="A2FYE8"/>
<keyword evidence="1" id="KW-0175">Coiled coil</keyword>
<evidence type="ECO:0000256" key="1">
    <source>
        <dbReference type="SAM" id="Coils"/>
    </source>
</evidence>
<dbReference type="RefSeq" id="XP_001302995.1">
    <property type="nucleotide sequence ID" value="XM_001302994.1"/>
</dbReference>
<sequence>MIEIDPDEVEALNRWNCAMLNKRRNRKLKCRTFNYWKQLAFEAINSKTQDEEISIFNRNTSFKSISSGQSQNQTLSRTNRTTDALKSELDSLLREQSELENSTEQIKATLRNLPRASTTFRNSTYTTSFTTTTQSRRYGNF</sequence>
<dbReference type="KEGG" id="tva:4747743"/>
<protein>
    <submittedName>
        <fullName evidence="2">Uncharacterized protein</fullName>
    </submittedName>
</protein>
<name>A2FYE8_TRIV3</name>
<evidence type="ECO:0000313" key="3">
    <source>
        <dbReference type="Proteomes" id="UP000001542"/>
    </source>
</evidence>
<feature type="coiled-coil region" evidence="1">
    <location>
        <begin position="75"/>
        <end position="112"/>
    </location>
</feature>
<reference evidence="2" key="1">
    <citation type="submission" date="2006-10" db="EMBL/GenBank/DDBJ databases">
        <authorList>
            <person name="Amadeo P."/>
            <person name="Zhao Q."/>
            <person name="Wortman J."/>
            <person name="Fraser-Liggett C."/>
            <person name="Carlton J."/>
        </authorList>
    </citation>
    <scope>NUCLEOTIDE SEQUENCE</scope>
    <source>
        <strain evidence="2">G3</strain>
    </source>
</reference>
<dbReference type="VEuPathDB" id="TrichDB:TVAG_371260"/>
<dbReference type="EMBL" id="DS114141">
    <property type="protein sequence ID" value="EAX90065.1"/>
    <property type="molecule type" value="Genomic_DNA"/>
</dbReference>
<keyword evidence="3" id="KW-1185">Reference proteome</keyword>
<dbReference type="InParanoid" id="A2FYE8"/>
<proteinExistence type="predicted"/>
<evidence type="ECO:0000313" key="2">
    <source>
        <dbReference type="EMBL" id="EAX90065.1"/>
    </source>
</evidence>
<reference evidence="2" key="2">
    <citation type="journal article" date="2007" name="Science">
        <title>Draft genome sequence of the sexually transmitted pathogen Trichomonas vaginalis.</title>
        <authorList>
            <person name="Carlton J.M."/>
            <person name="Hirt R.P."/>
            <person name="Silva J.C."/>
            <person name="Delcher A.L."/>
            <person name="Schatz M."/>
            <person name="Zhao Q."/>
            <person name="Wortman J.R."/>
            <person name="Bidwell S.L."/>
            <person name="Alsmark U.C.M."/>
            <person name="Besteiro S."/>
            <person name="Sicheritz-Ponten T."/>
            <person name="Noel C.J."/>
            <person name="Dacks J.B."/>
            <person name="Foster P.G."/>
            <person name="Simillion C."/>
            <person name="Van de Peer Y."/>
            <person name="Miranda-Saavedra D."/>
            <person name="Barton G.J."/>
            <person name="Westrop G.D."/>
            <person name="Mueller S."/>
            <person name="Dessi D."/>
            <person name="Fiori P.L."/>
            <person name="Ren Q."/>
            <person name="Paulsen I."/>
            <person name="Zhang H."/>
            <person name="Bastida-Corcuera F.D."/>
            <person name="Simoes-Barbosa A."/>
            <person name="Brown M.T."/>
            <person name="Hayes R.D."/>
            <person name="Mukherjee M."/>
            <person name="Okumura C.Y."/>
            <person name="Schneider R."/>
            <person name="Smith A.J."/>
            <person name="Vanacova S."/>
            <person name="Villalvazo M."/>
            <person name="Haas B.J."/>
            <person name="Pertea M."/>
            <person name="Feldblyum T.V."/>
            <person name="Utterback T.R."/>
            <person name="Shu C.L."/>
            <person name="Osoegawa K."/>
            <person name="de Jong P.J."/>
            <person name="Hrdy I."/>
            <person name="Horvathova L."/>
            <person name="Zubacova Z."/>
            <person name="Dolezal P."/>
            <person name="Malik S.B."/>
            <person name="Logsdon J.M. Jr."/>
            <person name="Henze K."/>
            <person name="Gupta A."/>
            <person name="Wang C.C."/>
            <person name="Dunne R.L."/>
            <person name="Upcroft J.A."/>
            <person name="Upcroft P."/>
            <person name="White O."/>
            <person name="Salzberg S.L."/>
            <person name="Tang P."/>
            <person name="Chiu C.-H."/>
            <person name="Lee Y.-S."/>
            <person name="Embley T.M."/>
            <person name="Coombs G.H."/>
            <person name="Mottram J.C."/>
            <person name="Tachezy J."/>
            <person name="Fraser-Liggett C.M."/>
            <person name="Johnson P.J."/>
        </authorList>
    </citation>
    <scope>NUCLEOTIDE SEQUENCE [LARGE SCALE GENOMIC DNA]</scope>
    <source>
        <strain evidence="2">G3</strain>
    </source>
</reference>
<dbReference type="VEuPathDB" id="TrichDB:TVAGG3_0477670"/>
<organism evidence="2 3">
    <name type="scientific">Trichomonas vaginalis (strain ATCC PRA-98 / G3)</name>
    <dbReference type="NCBI Taxonomy" id="412133"/>
    <lineage>
        <taxon>Eukaryota</taxon>
        <taxon>Metamonada</taxon>
        <taxon>Parabasalia</taxon>
        <taxon>Trichomonadida</taxon>
        <taxon>Trichomonadidae</taxon>
        <taxon>Trichomonas</taxon>
    </lineage>
</organism>